<comment type="caution">
    <text evidence="1">The sequence shown here is derived from an EMBL/GenBank/DDBJ whole genome shotgun (WGS) entry which is preliminary data.</text>
</comment>
<reference evidence="2" key="1">
    <citation type="journal article" date="2015" name="Nat. Genet.">
        <title>The genome and transcriptome of the zoonotic hookworm Ancylostoma ceylanicum identify infection-specific gene families.</title>
        <authorList>
            <person name="Schwarz E.M."/>
            <person name="Hu Y."/>
            <person name="Antoshechkin I."/>
            <person name="Miller M.M."/>
            <person name="Sternberg P.W."/>
            <person name="Aroian R.V."/>
        </authorList>
    </citation>
    <scope>NUCLEOTIDE SEQUENCE</scope>
    <source>
        <strain evidence="2">HY135</strain>
    </source>
</reference>
<dbReference type="Proteomes" id="UP000024635">
    <property type="component" value="Unassembled WGS sequence"/>
</dbReference>
<proteinExistence type="predicted"/>
<dbReference type="AlphaFoldDB" id="A0A016WMA4"/>
<dbReference type="EMBL" id="JARK01000200">
    <property type="protein sequence ID" value="EYC40721.1"/>
    <property type="molecule type" value="Genomic_DNA"/>
</dbReference>
<evidence type="ECO:0000313" key="2">
    <source>
        <dbReference type="Proteomes" id="UP000024635"/>
    </source>
</evidence>
<sequence length="85" mass="9786">MVTLPFNVRDHLILSPSKFFRELKSVELGFRLNWTFLVVLIHIWSKIWRVNVSLFQTPLLEGGTSFGLKLTSLRRASISAPSSRQ</sequence>
<evidence type="ECO:0000313" key="1">
    <source>
        <dbReference type="EMBL" id="EYC40721.1"/>
    </source>
</evidence>
<protein>
    <submittedName>
        <fullName evidence="1">Uncharacterized protein</fullName>
    </submittedName>
</protein>
<name>A0A016WMA4_9BILA</name>
<organism evidence="1 2">
    <name type="scientific">Ancylostoma ceylanicum</name>
    <dbReference type="NCBI Taxonomy" id="53326"/>
    <lineage>
        <taxon>Eukaryota</taxon>
        <taxon>Metazoa</taxon>
        <taxon>Ecdysozoa</taxon>
        <taxon>Nematoda</taxon>
        <taxon>Chromadorea</taxon>
        <taxon>Rhabditida</taxon>
        <taxon>Rhabditina</taxon>
        <taxon>Rhabditomorpha</taxon>
        <taxon>Strongyloidea</taxon>
        <taxon>Ancylostomatidae</taxon>
        <taxon>Ancylostomatinae</taxon>
        <taxon>Ancylostoma</taxon>
    </lineage>
</organism>
<gene>
    <name evidence="1" type="primary">Acey_s0600.g493</name>
    <name evidence="1" type="ORF">Y032_0600g493</name>
</gene>
<accession>A0A016WMA4</accession>
<keyword evidence="2" id="KW-1185">Reference proteome</keyword>